<keyword evidence="3" id="KW-1185">Reference proteome</keyword>
<dbReference type="AlphaFoldDB" id="A0A2P5A191"/>
<name>A0A2P5A191_9HYPO</name>
<feature type="region of interest" description="Disordered" evidence="1">
    <location>
        <begin position="29"/>
        <end position="48"/>
    </location>
</feature>
<proteinExistence type="predicted"/>
<dbReference type="GeneID" id="29982156"/>
<reference evidence="2 3" key="1">
    <citation type="journal article" date="2016" name="Genome Announc.">
        <title>Draft Whole-Genome Sequence of Trichoderma gamsii T6085, a Promising Biocontrol Agent of Fusarium Head Blight on Wheat.</title>
        <authorList>
            <person name="Baroncelli R."/>
            <person name="Zapparata A."/>
            <person name="Piaggeschi G."/>
            <person name="Sarrocco S."/>
            <person name="Vannacci G."/>
        </authorList>
    </citation>
    <scope>NUCLEOTIDE SEQUENCE [LARGE SCALE GENOMIC DNA]</scope>
    <source>
        <strain evidence="2 3">T6085</strain>
    </source>
</reference>
<gene>
    <name evidence="2" type="ORF">TGAM01_v200759</name>
</gene>
<organism evidence="2 3">
    <name type="scientific">Trichoderma gamsii</name>
    <dbReference type="NCBI Taxonomy" id="398673"/>
    <lineage>
        <taxon>Eukaryota</taxon>
        <taxon>Fungi</taxon>
        <taxon>Dikarya</taxon>
        <taxon>Ascomycota</taxon>
        <taxon>Pezizomycotina</taxon>
        <taxon>Sordariomycetes</taxon>
        <taxon>Hypocreomycetidae</taxon>
        <taxon>Hypocreales</taxon>
        <taxon>Hypocreaceae</taxon>
        <taxon>Trichoderma</taxon>
    </lineage>
</organism>
<accession>A0A2P5A191</accession>
<dbReference type="STRING" id="398673.A0A2P5A191"/>
<evidence type="ECO:0000313" key="3">
    <source>
        <dbReference type="Proteomes" id="UP000054821"/>
    </source>
</evidence>
<comment type="caution">
    <text evidence="2">The sequence shown here is derived from an EMBL/GenBank/DDBJ whole genome shotgun (WGS) entry which is preliminary data.</text>
</comment>
<protein>
    <submittedName>
        <fullName evidence="2">Uncharacterized protein</fullName>
    </submittedName>
</protein>
<sequence length="354" mass="38617">MEAHGNAGISAGLSVRSAVGAVPDALVSGTGTALPSCRPRPSSSTESKLYAATMGSETVDDSQWLYDNGPDYSTPVPLYGSSGSPPPSQRGRGRRGHANIDSQDQSQNVNRYLSVFWETSFRSEIEAIVKDKKLTDTHEPDETQIIVSINARGVEDITMRSPGLNIDWSGVNQQIDSWSSLVDGGRKLTIRLTFIFKENSRLILARTDRRGRSATNAQLNERAAIHNDQDATDEIPLWEQVYDLLECPGAGCDIGPYCWRKPATGIRHAVPTIILTKLVQYAERGGKIKEHSDVPKHYQNEILNPPSKKKQVEGPQINITNVMPGAETAPPPKRLLPVAETKPLSATAIGTTNR</sequence>
<evidence type="ECO:0000256" key="1">
    <source>
        <dbReference type="SAM" id="MobiDB-lite"/>
    </source>
</evidence>
<dbReference type="Proteomes" id="UP000054821">
    <property type="component" value="Unassembled WGS sequence"/>
</dbReference>
<feature type="region of interest" description="Disordered" evidence="1">
    <location>
        <begin position="75"/>
        <end position="104"/>
    </location>
</feature>
<dbReference type="EMBL" id="JPDN02000002">
    <property type="protein sequence ID" value="PON30319.1"/>
    <property type="molecule type" value="Genomic_DNA"/>
</dbReference>
<dbReference type="RefSeq" id="XP_018664898.1">
    <property type="nucleotide sequence ID" value="XM_018802073.1"/>
</dbReference>
<evidence type="ECO:0000313" key="2">
    <source>
        <dbReference type="EMBL" id="PON30319.1"/>
    </source>
</evidence>
<feature type="region of interest" description="Disordered" evidence="1">
    <location>
        <begin position="322"/>
        <end position="354"/>
    </location>
</feature>